<dbReference type="EMBL" id="SUTK01000001">
    <property type="protein sequence ID" value="MBE6500858.1"/>
    <property type="molecule type" value="Genomic_DNA"/>
</dbReference>
<evidence type="ECO:0000259" key="2">
    <source>
        <dbReference type="Pfam" id="PF22090"/>
    </source>
</evidence>
<comment type="caution">
    <text evidence="3">The sequence shown here is derived from an EMBL/GenBank/DDBJ whole genome shotgun (WGS) entry which is preliminary data.</text>
</comment>
<name>A0A8T3VE43_9EURY</name>
<dbReference type="AlphaFoldDB" id="A0A8T3VE43"/>
<organism evidence="3 4">
    <name type="scientific">Methanobrevibacter thaueri</name>
    <dbReference type="NCBI Taxonomy" id="190975"/>
    <lineage>
        <taxon>Archaea</taxon>
        <taxon>Methanobacteriati</taxon>
        <taxon>Methanobacteriota</taxon>
        <taxon>Methanomada group</taxon>
        <taxon>Methanobacteria</taxon>
        <taxon>Methanobacteriales</taxon>
        <taxon>Methanobacteriaceae</taxon>
        <taxon>Methanobrevibacter</taxon>
    </lineage>
</organism>
<dbReference type="RefSeq" id="WP_303738010.1">
    <property type="nucleotide sequence ID" value="NZ_SUTK01000001.1"/>
</dbReference>
<feature type="domain" description="Gins51 C-terminal" evidence="2">
    <location>
        <begin position="228"/>
        <end position="271"/>
    </location>
</feature>
<accession>A0A8T3VE43</accession>
<dbReference type="Gene3D" id="3.40.5.50">
    <property type="match status" value="1"/>
</dbReference>
<feature type="compositionally biased region" description="Basic and acidic residues" evidence="1">
    <location>
        <begin position="181"/>
        <end position="195"/>
    </location>
</feature>
<dbReference type="InterPro" id="IPR054314">
    <property type="entry name" value="Gins51_C"/>
</dbReference>
<dbReference type="Proteomes" id="UP000783037">
    <property type="component" value="Unassembled WGS sequence"/>
</dbReference>
<evidence type="ECO:0000256" key="1">
    <source>
        <dbReference type="SAM" id="MobiDB-lite"/>
    </source>
</evidence>
<dbReference type="CDD" id="cd11714">
    <property type="entry name" value="GINS_A_archaea"/>
    <property type="match status" value="1"/>
</dbReference>
<sequence length="274" mass="31648">MDKFYQELRQIQKKERNNGTLARVEEDFYSQLQEYMDVLKQEAMSDPFSKAVSLLKQSQIIATEICERREKKISEAAVINIHRSYHLFTGKPQFDLVDTTPLNLTPEEEQFYYSLIDTLKNHRGNISLEKLSDDDETPKKPIIKPKETQKTTLTPQVDVEKTEPKPVIKEKPEPKSSPIVKKPDVKPQVKPKPVEDIEDNPNAFDAQDEFYDFESKKVAKDTELVTMLVFDEVGAIVGVDEKTYGPFRPQDIVTLPMVNAKIFFKNRKGRQVKI</sequence>
<dbReference type="Pfam" id="PF22090">
    <property type="entry name" value="Gins51_C"/>
    <property type="match status" value="1"/>
</dbReference>
<feature type="region of interest" description="Disordered" evidence="1">
    <location>
        <begin position="129"/>
        <end position="201"/>
    </location>
</feature>
<proteinExistence type="predicted"/>
<reference evidence="3" key="1">
    <citation type="submission" date="2019-04" db="EMBL/GenBank/DDBJ databases">
        <title>Evolution of Biomass-Degrading Anaerobic Consortia Revealed by Metagenomics.</title>
        <authorList>
            <person name="Peng X."/>
        </authorList>
    </citation>
    <scope>NUCLEOTIDE SEQUENCE</scope>
    <source>
        <strain evidence="3">SIG18</strain>
    </source>
</reference>
<feature type="compositionally biased region" description="Basic and acidic residues" evidence="1">
    <location>
        <begin position="158"/>
        <end position="174"/>
    </location>
</feature>
<evidence type="ECO:0000313" key="4">
    <source>
        <dbReference type="Proteomes" id="UP000783037"/>
    </source>
</evidence>
<evidence type="ECO:0000313" key="3">
    <source>
        <dbReference type="EMBL" id="MBE6500858.1"/>
    </source>
</evidence>
<gene>
    <name evidence="3" type="ORF">E7Z79_00235</name>
</gene>
<protein>
    <recommendedName>
        <fullName evidence="2">Gins51 C-terminal domain-containing protein</fullName>
    </recommendedName>
</protein>